<reference evidence="3" key="1">
    <citation type="submission" date="2021-01" db="EMBL/GenBank/DDBJ databases">
        <authorList>
            <person name="Corre E."/>
            <person name="Pelletier E."/>
            <person name="Niang G."/>
            <person name="Scheremetjew M."/>
            <person name="Finn R."/>
            <person name="Kale V."/>
            <person name="Holt S."/>
            <person name="Cochrane G."/>
            <person name="Meng A."/>
            <person name="Brown T."/>
            <person name="Cohen L."/>
        </authorList>
    </citation>
    <scope>NUCLEOTIDE SEQUENCE</scope>
    <source>
        <strain evidence="3">NIES-381</strain>
    </source>
</reference>
<feature type="region of interest" description="Disordered" evidence="2">
    <location>
        <begin position="1"/>
        <end position="59"/>
    </location>
</feature>
<sequence>MAPKKAGKGDAAAAAKAAEEEQRRKEQEEQERLAKEEQERKVKEEAERLKRIEEEDRKRREEYEQLIQRQEEERQQEAEERRQREREREIQQLQLLEEKDREIAGLQSQILVINRQYLMVQQDLERETKGSSILQSDMELAQQTLSQYMASVANKEDEFTRRTHDLRVGGERAQLKVEQLTRDYTNMKEAYEKLHAESTTEISQLKEDLDILERTKEKDETESAMLMQLLHTELDKYKAQATQLEADLDRRHREDVKHTIMLGLLNSQIDQHCDENQSLSDVVHQQKNTIDKLEQQLQAEQQKRKALEQEQERLEAELKSKTESFEDQIAALKQLLDETTSLNGRLQADMDLTKTKYLELQEDAAAATKKAFEQKILLQSEVDAHRAQAEKHKAALETYKKEHAAAHAALQAELDTVQGLYARAQEAGEASHAKDFETITSLQTKGEDLAQHNRRLLEELARKSKQWDVEKVDLAAEAELHKSKLRQEQEIAAARERHHFETTTRLQKEVEVLTDEEAALQQKLQQANEAAVAKEVQHNTEMEALQLRLEQQKASAAEAKQQHEAQVSELEAQWAAHKADFEAQVAEWKEKHRFMVERRQKTKGKKQQFRSNAAALEQRLQEQSEAHGEYTAQMQAVEDKLRTEIAGYRDSIAKLEADIKKNYNFKLLAGQNEFLKSDVEAFRNQNLRLQDTMADMQAEIDRLAEANTTGAYEQNKAVMARVRELERDHRMLQPLMSELIHTIQRHHLDGTLKSDIETYKAGAFHTRAASPVLALPTAGAVPPLAANLPSPTSTADQSKFMQRTLKGQLTPISTKSAAATSPALQMFNASSDSLGLAREAPRTRSPYSPFSRPLGVL</sequence>
<feature type="coiled-coil region" evidence="1">
    <location>
        <begin position="382"/>
        <end position="427"/>
    </location>
</feature>
<evidence type="ECO:0000256" key="1">
    <source>
        <dbReference type="SAM" id="Coils"/>
    </source>
</evidence>
<keyword evidence="1" id="KW-0175">Coiled coil</keyword>
<accession>A0A7S1I8R8</accession>
<gene>
    <name evidence="3" type="ORF">EGYM00392_LOCUS15870</name>
</gene>
<evidence type="ECO:0000313" key="3">
    <source>
        <dbReference type="EMBL" id="CAD9004783.1"/>
    </source>
</evidence>
<name>A0A7S1I8R8_9EUGL</name>
<protein>
    <submittedName>
        <fullName evidence="3">Uncharacterized protein</fullName>
    </submittedName>
</protein>
<evidence type="ECO:0000256" key="2">
    <source>
        <dbReference type="SAM" id="MobiDB-lite"/>
    </source>
</evidence>
<feature type="compositionally biased region" description="Basic and acidic residues" evidence="2">
    <location>
        <begin position="17"/>
        <end position="59"/>
    </location>
</feature>
<feature type="region of interest" description="Disordered" evidence="2">
    <location>
        <begin position="835"/>
        <end position="857"/>
    </location>
</feature>
<feature type="coiled-coil region" evidence="1">
    <location>
        <begin position="503"/>
        <end position="706"/>
    </location>
</feature>
<proteinExistence type="predicted"/>
<dbReference type="AlphaFoldDB" id="A0A7S1I8R8"/>
<organism evidence="3">
    <name type="scientific">Eutreptiella gymnastica</name>
    <dbReference type="NCBI Taxonomy" id="73025"/>
    <lineage>
        <taxon>Eukaryota</taxon>
        <taxon>Discoba</taxon>
        <taxon>Euglenozoa</taxon>
        <taxon>Euglenida</taxon>
        <taxon>Spirocuta</taxon>
        <taxon>Euglenophyceae</taxon>
        <taxon>Eutreptiales</taxon>
        <taxon>Eutreptiaceae</taxon>
        <taxon>Eutreptiella</taxon>
    </lineage>
</organism>
<dbReference type="EMBL" id="HBGA01043773">
    <property type="protein sequence ID" value="CAD9004783.1"/>
    <property type="molecule type" value="Transcribed_RNA"/>
</dbReference>